<dbReference type="RefSeq" id="WP_179783107.1">
    <property type="nucleotide sequence ID" value="NZ_JACCHK010000001.1"/>
</dbReference>
<dbReference type="AlphaFoldDB" id="A0A7Y9X820"/>
<comment type="caution">
    <text evidence="2">The sequence shown here is derived from an EMBL/GenBank/DDBJ whole genome shotgun (WGS) entry which is preliminary data.</text>
</comment>
<sequence>MAVVKINAIEVPPGGGTELEKRFAARAGTVENSPGFLGFELLRPVAGETRYFVYTRWETEEAYQAWAAGPSRAAHAAAPGEKPRPPVATGASLLEFEVALHVPQP</sequence>
<dbReference type="InterPro" id="IPR050404">
    <property type="entry name" value="Heme-degrading_MO"/>
</dbReference>
<dbReference type="PANTHER" id="PTHR34474">
    <property type="entry name" value="SIGNAL TRANSDUCTION PROTEIN TRAP"/>
    <property type="match status" value="1"/>
</dbReference>
<keyword evidence="3" id="KW-1185">Reference proteome</keyword>
<keyword evidence="2" id="KW-0503">Monooxygenase</keyword>
<accession>A0A7Y9X820</accession>
<dbReference type="SUPFAM" id="SSF54909">
    <property type="entry name" value="Dimeric alpha+beta barrel"/>
    <property type="match status" value="1"/>
</dbReference>
<dbReference type="PANTHER" id="PTHR34474:SF2">
    <property type="entry name" value="SIGNAL TRANSDUCTION PROTEIN TRAP"/>
    <property type="match status" value="1"/>
</dbReference>
<dbReference type="EMBL" id="JACCHK010000001">
    <property type="protein sequence ID" value="NYH46162.1"/>
    <property type="molecule type" value="Genomic_DNA"/>
</dbReference>
<evidence type="ECO:0000313" key="3">
    <source>
        <dbReference type="Proteomes" id="UP000523545"/>
    </source>
</evidence>
<reference evidence="2 3" key="1">
    <citation type="submission" date="2020-07" db="EMBL/GenBank/DDBJ databases">
        <title>Sequencing the genomes of 1000 actinobacteria strains.</title>
        <authorList>
            <person name="Klenk H.-P."/>
        </authorList>
    </citation>
    <scope>NUCLEOTIDE SEQUENCE [LARGE SCALE GENOMIC DNA]</scope>
    <source>
        <strain evidence="2 3">DSM 45876</strain>
    </source>
</reference>
<dbReference type="GO" id="GO:0004497">
    <property type="term" value="F:monooxygenase activity"/>
    <property type="evidence" value="ECO:0007669"/>
    <property type="project" value="UniProtKB-KW"/>
</dbReference>
<evidence type="ECO:0000313" key="2">
    <source>
        <dbReference type="EMBL" id="NYH46162.1"/>
    </source>
</evidence>
<dbReference type="InterPro" id="IPR007138">
    <property type="entry name" value="ABM_dom"/>
</dbReference>
<dbReference type="Gene3D" id="3.30.70.100">
    <property type="match status" value="1"/>
</dbReference>
<keyword evidence="2" id="KW-0560">Oxidoreductase</keyword>
<protein>
    <submittedName>
        <fullName evidence="2">Heme-degrading monooxygenase HmoA</fullName>
    </submittedName>
</protein>
<evidence type="ECO:0000259" key="1">
    <source>
        <dbReference type="PROSITE" id="PS51725"/>
    </source>
</evidence>
<proteinExistence type="predicted"/>
<dbReference type="PROSITE" id="PS51725">
    <property type="entry name" value="ABM"/>
    <property type="match status" value="1"/>
</dbReference>
<dbReference type="InterPro" id="IPR011008">
    <property type="entry name" value="Dimeric_a/b-barrel"/>
</dbReference>
<dbReference type="Proteomes" id="UP000523545">
    <property type="component" value="Unassembled WGS sequence"/>
</dbReference>
<gene>
    <name evidence="2" type="ORF">HNR22_005889</name>
</gene>
<feature type="domain" description="ABM" evidence="1">
    <location>
        <begin position="3"/>
        <end position="96"/>
    </location>
</feature>
<name>A0A7Y9X820_9ACTN</name>
<organism evidence="2 3">
    <name type="scientific">Micromonospora jinlongensis</name>
    <dbReference type="NCBI Taxonomy" id="1287877"/>
    <lineage>
        <taxon>Bacteria</taxon>
        <taxon>Bacillati</taxon>
        <taxon>Actinomycetota</taxon>
        <taxon>Actinomycetes</taxon>
        <taxon>Micromonosporales</taxon>
        <taxon>Micromonosporaceae</taxon>
        <taxon>Micromonospora</taxon>
    </lineage>
</organism>
<dbReference type="Pfam" id="PF03992">
    <property type="entry name" value="ABM"/>
    <property type="match status" value="1"/>
</dbReference>